<keyword evidence="9" id="KW-1185">Reference proteome</keyword>
<comment type="subcellular location">
    <subcellularLocation>
        <location evidence="1">Membrane</location>
        <topology evidence="1">Multi-pass membrane protein</topology>
    </subcellularLocation>
</comment>
<dbReference type="PANTHER" id="PTHR31585">
    <property type="entry name" value="FOLATE-BIOPTERIN TRANSPORTER 1, CHLOROPLASTIC"/>
    <property type="match status" value="1"/>
</dbReference>
<evidence type="ECO:0000256" key="4">
    <source>
        <dbReference type="ARBA" id="ARBA00022692"/>
    </source>
</evidence>
<evidence type="ECO:0000256" key="1">
    <source>
        <dbReference type="ARBA" id="ARBA00004141"/>
    </source>
</evidence>
<dbReference type="InParanoid" id="E1ZDU6"/>
<evidence type="ECO:0000256" key="3">
    <source>
        <dbReference type="ARBA" id="ARBA00022448"/>
    </source>
</evidence>
<feature type="transmembrane region" description="Helical" evidence="7">
    <location>
        <begin position="80"/>
        <end position="99"/>
    </location>
</feature>
<reference evidence="8 9" key="1">
    <citation type="journal article" date="2010" name="Plant Cell">
        <title>The Chlorella variabilis NC64A genome reveals adaptation to photosymbiosis, coevolution with viruses, and cryptic sex.</title>
        <authorList>
            <person name="Blanc G."/>
            <person name="Duncan G."/>
            <person name="Agarkova I."/>
            <person name="Borodovsky M."/>
            <person name="Gurnon J."/>
            <person name="Kuo A."/>
            <person name="Lindquist E."/>
            <person name="Lucas S."/>
            <person name="Pangilinan J."/>
            <person name="Polle J."/>
            <person name="Salamov A."/>
            <person name="Terry A."/>
            <person name="Yamada T."/>
            <person name="Dunigan D.D."/>
            <person name="Grigoriev I.V."/>
            <person name="Claverie J.M."/>
            <person name="Van Etten J.L."/>
        </authorList>
    </citation>
    <scope>NUCLEOTIDE SEQUENCE [LARGE SCALE GENOMIC DNA]</scope>
    <source>
        <strain evidence="8 9">NC64A</strain>
    </source>
</reference>
<dbReference type="RefSeq" id="XP_005848190.1">
    <property type="nucleotide sequence ID" value="XM_005848128.1"/>
</dbReference>
<dbReference type="eggNOG" id="ENOG502QPYM">
    <property type="taxonomic scope" value="Eukaryota"/>
</dbReference>
<keyword evidence="3" id="KW-0813">Transport</keyword>
<gene>
    <name evidence="8" type="ORF">CHLNCDRAFT_22994</name>
</gene>
<dbReference type="OMA" id="HIEATMY"/>
<evidence type="ECO:0000313" key="9">
    <source>
        <dbReference type="Proteomes" id="UP000008141"/>
    </source>
</evidence>
<feature type="transmembrane region" description="Helical" evidence="7">
    <location>
        <begin position="345"/>
        <end position="369"/>
    </location>
</feature>
<name>E1ZDU6_CHLVA</name>
<feature type="transmembrane region" description="Helical" evidence="7">
    <location>
        <begin position="286"/>
        <end position="304"/>
    </location>
</feature>
<evidence type="ECO:0000256" key="7">
    <source>
        <dbReference type="SAM" id="Phobius"/>
    </source>
</evidence>
<keyword evidence="6 7" id="KW-0472">Membrane</keyword>
<proteinExistence type="inferred from homology"/>
<dbReference type="InterPro" id="IPR036259">
    <property type="entry name" value="MFS_trans_sf"/>
</dbReference>
<dbReference type="FunCoup" id="E1ZDU6">
    <property type="interactions" value="178"/>
</dbReference>
<dbReference type="EMBL" id="GL433843">
    <property type="protein sequence ID" value="EFN56088.1"/>
    <property type="molecule type" value="Genomic_DNA"/>
</dbReference>
<accession>E1ZDU6</accession>
<organism evidence="9">
    <name type="scientific">Chlorella variabilis</name>
    <name type="common">Green alga</name>
    <dbReference type="NCBI Taxonomy" id="554065"/>
    <lineage>
        <taxon>Eukaryota</taxon>
        <taxon>Viridiplantae</taxon>
        <taxon>Chlorophyta</taxon>
        <taxon>core chlorophytes</taxon>
        <taxon>Trebouxiophyceae</taxon>
        <taxon>Chlorellales</taxon>
        <taxon>Chlorellaceae</taxon>
        <taxon>Chlorella clade</taxon>
        <taxon>Chlorella</taxon>
    </lineage>
</organism>
<dbReference type="NCBIfam" id="TIGR00788">
    <property type="entry name" value="fbt"/>
    <property type="match status" value="1"/>
</dbReference>
<dbReference type="InterPro" id="IPR039309">
    <property type="entry name" value="BT1"/>
</dbReference>
<dbReference type="KEGG" id="cvr:CHLNCDRAFT_22994"/>
<comment type="similarity">
    <text evidence="2">Belongs to the major facilitator superfamily. Folate-biopterin transporter (TC 2.A.71) family.</text>
</comment>
<dbReference type="Gene3D" id="1.20.1250.20">
    <property type="entry name" value="MFS general substrate transporter like domains"/>
    <property type="match status" value="2"/>
</dbReference>
<keyword evidence="4 7" id="KW-0812">Transmembrane</keyword>
<dbReference type="Proteomes" id="UP000008141">
    <property type="component" value="Unassembled WGS sequence"/>
</dbReference>
<protein>
    <submittedName>
        <fullName evidence="8">Uncharacterized protein</fullName>
    </submittedName>
</protein>
<feature type="transmembrane region" description="Helical" evidence="7">
    <location>
        <begin position="417"/>
        <end position="438"/>
    </location>
</feature>
<dbReference type="SUPFAM" id="SSF103473">
    <property type="entry name" value="MFS general substrate transporter"/>
    <property type="match status" value="1"/>
</dbReference>
<dbReference type="CDD" id="cd17484">
    <property type="entry name" value="MFS_FBT"/>
    <property type="match status" value="1"/>
</dbReference>
<feature type="transmembrane region" description="Helical" evidence="7">
    <location>
        <begin position="381"/>
        <end position="405"/>
    </location>
</feature>
<evidence type="ECO:0000256" key="5">
    <source>
        <dbReference type="ARBA" id="ARBA00022989"/>
    </source>
</evidence>
<dbReference type="OrthoDB" id="754047at2759"/>
<keyword evidence="5 7" id="KW-1133">Transmembrane helix</keyword>
<dbReference type="Pfam" id="PF03092">
    <property type="entry name" value="BT1"/>
    <property type="match status" value="1"/>
</dbReference>
<evidence type="ECO:0000256" key="6">
    <source>
        <dbReference type="ARBA" id="ARBA00023136"/>
    </source>
</evidence>
<sequence length="460" mass="47803">MTDCVPSPPLPPPTPAAVYLVQGLLGLSRLAVFTFLKDNLGLAPATVALVTSSGYAPWMIKPVYGFLSDAVPLFGYRRRSYLAICGLLGAAAWTGMGLCADSAHAVVLLLVLGSASTACADVVADSVVVQLVRRPGSTMSTAGSLQSLCWASASAGGIASAYFRRAWLPRCGAVGSLVGDYGPRIVFLLTAAFPLLVTGAALAIPEERVRAPGVMAGAGAGAGSSAPGSRSPSPQAALLWGIGRQPSIFLPAIFVFVWQATPTADTAMLFFETNKLGFTPDVLGEIRLVGALASLAGVGVYNFLLKKTPLRKILLWTSLAGVALGLTQLMLVTGFNRTLGLSDELFALADTALLTVLGQVAFMPLLVLAARICPEGVEATLFATLMSILNSGMFVGNALGSGLTAWLGVTGDNFDRLALLVTLCTLSSLLPLPLLRLLPEEVDRERPEGGEGGPEERKES</sequence>
<evidence type="ECO:0000256" key="2">
    <source>
        <dbReference type="ARBA" id="ARBA00007015"/>
    </source>
</evidence>
<dbReference type="STRING" id="554065.E1ZDU6"/>
<feature type="transmembrane region" description="Helical" evidence="7">
    <location>
        <begin position="313"/>
        <end position="333"/>
    </location>
</feature>
<feature type="transmembrane region" description="Helical" evidence="7">
    <location>
        <begin position="42"/>
        <end position="60"/>
    </location>
</feature>
<dbReference type="InterPro" id="IPR004324">
    <property type="entry name" value="FBT"/>
</dbReference>
<dbReference type="AlphaFoldDB" id="E1ZDU6"/>
<dbReference type="GeneID" id="17355441"/>
<feature type="transmembrane region" description="Helical" evidence="7">
    <location>
        <begin position="185"/>
        <end position="204"/>
    </location>
</feature>
<feature type="transmembrane region" description="Helical" evidence="7">
    <location>
        <begin position="106"/>
        <end position="124"/>
    </location>
</feature>
<evidence type="ECO:0000313" key="8">
    <source>
        <dbReference type="EMBL" id="EFN56088.1"/>
    </source>
</evidence>
<feature type="transmembrane region" description="Helical" evidence="7">
    <location>
        <begin position="16"/>
        <end position="35"/>
    </location>
</feature>
<dbReference type="PANTHER" id="PTHR31585:SF0">
    <property type="entry name" value="FOLATE-BIOPTERIN TRANSPORTER 1, CHLOROPLASTIC"/>
    <property type="match status" value="1"/>
</dbReference>
<dbReference type="GO" id="GO:0016020">
    <property type="term" value="C:membrane"/>
    <property type="evidence" value="ECO:0007669"/>
    <property type="project" value="UniProtKB-SubCell"/>
</dbReference>